<organism evidence="11 12">
    <name type="scientific">Candidatus Liberibacter solanacearum</name>
    <dbReference type="NCBI Taxonomy" id="556287"/>
    <lineage>
        <taxon>Bacteria</taxon>
        <taxon>Pseudomonadati</taxon>
        <taxon>Pseudomonadota</taxon>
        <taxon>Alphaproteobacteria</taxon>
        <taxon>Hyphomicrobiales</taxon>
        <taxon>Rhizobiaceae</taxon>
        <taxon>Liberibacter</taxon>
    </lineage>
</organism>
<feature type="domain" description="tRNA nucleotidyltransferase/poly(A) polymerase RNA and SrmB- binding" evidence="10">
    <location>
        <begin position="182"/>
        <end position="237"/>
    </location>
</feature>
<reference evidence="11 12" key="1">
    <citation type="journal article" date="2017" name="PLoS ONE">
        <title>Genomic sequence of 'Candidatus Liberibacter solanacearum' haplotype C and its comparison with haplotype A and B genomes.</title>
        <authorList>
            <person name="Wang J."/>
            <person name="Haapalainen M."/>
            <person name="Schott T."/>
            <person name="Thompson S.M."/>
            <person name="Smith G.R."/>
            <person name="Nissinen A.I."/>
            <person name="Pirhonen M."/>
        </authorList>
    </citation>
    <scope>NUCLEOTIDE SEQUENCE [LARGE SCALE GENOMIC DNA]</scope>
    <source>
        <strain evidence="11 12">FIN111</strain>
    </source>
</reference>
<feature type="domain" description="Poly A polymerase head" evidence="9">
    <location>
        <begin position="31"/>
        <end position="150"/>
    </location>
</feature>
<dbReference type="InterPro" id="IPR043519">
    <property type="entry name" value="NT_sf"/>
</dbReference>
<dbReference type="GO" id="GO:0000166">
    <property type="term" value="F:nucleotide binding"/>
    <property type="evidence" value="ECO:0007669"/>
    <property type="project" value="UniProtKB-KW"/>
</dbReference>
<evidence type="ECO:0000313" key="12">
    <source>
        <dbReference type="Proteomes" id="UP000189542"/>
    </source>
</evidence>
<evidence type="ECO:0000259" key="9">
    <source>
        <dbReference type="Pfam" id="PF01743"/>
    </source>
</evidence>
<gene>
    <name evidence="11" type="ORF">AYO25_05185</name>
</gene>
<evidence type="ECO:0000256" key="8">
    <source>
        <dbReference type="RuleBase" id="RU003953"/>
    </source>
</evidence>
<dbReference type="Gene3D" id="1.10.3090.10">
    <property type="entry name" value="cca-adding enzyme, domain 2"/>
    <property type="match status" value="1"/>
</dbReference>
<dbReference type="Pfam" id="PF12627">
    <property type="entry name" value="PolyA_pol_RNAbd"/>
    <property type="match status" value="1"/>
</dbReference>
<evidence type="ECO:0000256" key="5">
    <source>
        <dbReference type="ARBA" id="ARBA00022723"/>
    </source>
</evidence>
<keyword evidence="4" id="KW-0548">Nucleotidyltransferase</keyword>
<evidence type="ECO:0000256" key="4">
    <source>
        <dbReference type="ARBA" id="ARBA00022695"/>
    </source>
</evidence>
<evidence type="ECO:0000256" key="2">
    <source>
        <dbReference type="ARBA" id="ARBA00022679"/>
    </source>
</evidence>
<evidence type="ECO:0000259" key="10">
    <source>
        <dbReference type="Pfam" id="PF12627"/>
    </source>
</evidence>
<evidence type="ECO:0000256" key="3">
    <source>
        <dbReference type="ARBA" id="ARBA00022694"/>
    </source>
</evidence>
<protein>
    <submittedName>
        <fullName evidence="11">Poly(A) polymerase</fullName>
    </submittedName>
</protein>
<keyword evidence="3" id="KW-0819">tRNA processing</keyword>
<proteinExistence type="inferred from homology"/>
<dbReference type="InterPro" id="IPR032828">
    <property type="entry name" value="PolyA_RNA-bd"/>
</dbReference>
<dbReference type="PANTHER" id="PTHR46173">
    <property type="entry name" value="CCA TRNA NUCLEOTIDYLTRANSFERASE 1, MITOCHONDRIAL"/>
    <property type="match status" value="1"/>
</dbReference>
<dbReference type="GO" id="GO:0000049">
    <property type="term" value="F:tRNA binding"/>
    <property type="evidence" value="ECO:0007669"/>
    <property type="project" value="TreeGrafter"/>
</dbReference>
<evidence type="ECO:0000313" key="11">
    <source>
        <dbReference type="EMBL" id="ONI58431.1"/>
    </source>
</evidence>
<dbReference type="PANTHER" id="PTHR46173:SF1">
    <property type="entry name" value="CCA TRNA NUCLEOTIDYLTRANSFERASE 1, MITOCHONDRIAL"/>
    <property type="match status" value="1"/>
</dbReference>
<name>A0A1V2N6U7_9HYPH</name>
<dbReference type="CDD" id="cd05398">
    <property type="entry name" value="NT_ClassII-CCAase"/>
    <property type="match status" value="1"/>
</dbReference>
<keyword evidence="7" id="KW-0460">Magnesium</keyword>
<dbReference type="GO" id="GO:0016779">
    <property type="term" value="F:nucleotidyltransferase activity"/>
    <property type="evidence" value="ECO:0007669"/>
    <property type="project" value="UniProtKB-KW"/>
</dbReference>
<dbReference type="RefSeq" id="WP_076969246.1">
    <property type="nucleotide sequence ID" value="NZ_LVWB01000015.1"/>
</dbReference>
<keyword evidence="6" id="KW-0547">Nucleotide-binding</keyword>
<dbReference type="Pfam" id="PF01743">
    <property type="entry name" value="PolyA_pol"/>
    <property type="match status" value="1"/>
</dbReference>
<dbReference type="AlphaFoldDB" id="A0A1V2N6U7"/>
<dbReference type="OrthoDB" id="9805698at2"/>
<dbReference type="EMBL" id="LVWB01000015">
    <property type="protein sequence ID" value="ONI58431.1"/>
    <property type="molecule type" value="Genomic_DNA"/>
</dbReference>
<dbReference type="SUPFAM" id="SSF81301">
    <property type="entry name" value="Nucleotidyltransferase"/>
    <property type="match status" value="1"/>
</dbReference>
<keyword evidence="8" id="KW-0694">RNA-binding</keyword>
<dbReference type="Gene3D" id="3.30.460.10">
    <property type="entry name" value="Beta Polymerase, domain 2"/>
    <property type="match status" value="1"/>
</dbReference>
<accession>A0A1V2N6U7</accession>
<dbReference type="InterPro" id="IPR050264">
    <property type="entry name" value="Bact_CCA-adding_enz_type3_sf"/>
</dbReference>
<sequence>MVSIAQHKWFCDPDLIHILSLLNQGKDKSCIVGGAVRNSLMNLSVQDIDIATTILPEVIMKIFSQTSYKVIPTGIPYGTVTIIKNKKSFDITTLRSDLITDGRHAKVVFTHDWKADSLRRDFTINALYADQAGRVIDYVGGLNDLKNRTIKFIGNAHHRILEDYLRILRFFRFFAHYGQHDIDSDGLAASIQAKAGLKILSSERIWLEIKKILEAKNPLHAIMYMHNGGIFKEIFLNVQDSSIDQLSQVIEGEKVFGWEIDPLLRFIVLIPLREKQFIISIAKKLSLPREIKYFLLACIGFNIEREKISIQEMKRLFYLYGREIVVIKLKIFLSLNYKNLDREEICHICQIILDIEHWIKPLFPLRGDDVLKYGIPPGKNIGNILSYCEKEWIKSSFKLSYEDLLHLLQKFIKFSSNRKVS</sequence>
<dbReference type="SUPFAM" id="SSF81891">
    <property type="entry name" value="Poly A polymerase C-terminal region-like"/>
    <property type="match status" value="1"/>
</dbReference>
<dbReference type="GO" id="GO:0046872">
    <property type="term" value="F:metal ion binding"/>
    <property type="evidence" value="ECO:0007669"/>
    <property type="project" value="UniProtKB-KW"/>
</dbReference>
<dbReference type="InterPro" id="IPR002646">
    <property type="entry name" value="PolA_pol_head_dom"/>
</dbReference>
<evidence type="ECO:0000256" key="6">
    <source>
        <dbReference type="ARBA" id="ARBA00022741"/>
    </source>
</evidence>
<dbReference type="GO" id="GO:0008033">
    <property type="term" value="P:tRNA processing"/>
    <property type="evidence" value="ECO:0007669"/>
    <property type="project" value="UniProtKB-KW"/>
</dbReference>
<keyword evidence="2 8" id="KW-0808">Transferase</keyword>
<comment type="cofactor">
    <cofactor evidence="1">
        <name>Mg(2+)</name>
        <dbReference type="ChEBI" id="CHEBI:18420"/>
    </cofactor>
</comment>
<dbReference type="Proteomes" id="UP000189542">
    <property type="component" value="Unassembled WGS sequence"/>
</dbReference>
<evidence type="ECO:0000256" key="7">
    <source>
        <dbReference type="ARBA" id="ARBA00022842"/>
    </source>
</evidence>
<comment type="similarity">
    <text evidence="8">Belongs to the tRNA nucleotidyltransferase/poly(A) polymerase family.</text>
</comment>
<comment type="caution">
    <text evidence="11">The sequence shown here is derived from an EMBL/GenBank/DDBJ whole genome shotgun (WGS) entry which is preliminary data.</text>
</comment>
<keyword evidence="5" id="KW-0479">Metal-binding</keyword>
<evidence type="ECO:0000256" key="1">
    <source>
        <dbReference type="ARBA" id="ARBA00001946"/>
    </source>
</evidence>